<keyword evidence="19" id="KW-1185">Reference proteome</keyword>
<evidence type="ECO:0000259" key="17">
    <source>
        <dbReference type="Pfam" id="PF00156"/>
    </source>
</evidence>
<dbReference type="UniPathway" id="UPA00591">
    <property type="reaction ID" value="UER00648"/>
</dbReference>
<evidence type="ECO:0000256" key="1">
    <source>
        <dbReference type="ARBA" id="ARBA00001946"/>
    </source>
</evidence>
<dbReference type="GO" id="GO:0005829">
    <property type="term" value="C:cytosol"/>
    <property type="evidence" value="ECO:0007669"/>
    <property type="project" value="TreeGrafter"/>
</dbReference>
<dbReference type="InterPro" id="IPR000836">
    <property type="entry name" value="PRTase_dom"/>
</dbReference>
<dbReference type="Pfam" id="PF00156">
    <property type="entry name" value="Pribosyltran"/>
    <property type="match status" value="1"/>
</dbReference>
<dbReference type="STRING" id="1776384.GCA_900086585_03279"/>
<comment type="caution">
    <text evidence="18">The sequence shown here is derived from an EMBL/GenBank/DDBJ whole genome shotgun (WGS) entry which is preliminary data.</text>
</comment>
<comment type="subcellular location">
    <subcellularLocation>
        <location evidence="3 16">Cytoplasm</location>
    </subcellularLocation>
</comment>
<evidence type="ECO:0000313" key="19">
    <source>
        <dbReference type="Proteomes" id="UP000284841"/>
    </source>
</evidence>
<evidence type="ECO:0000256" key="14">
    <source>
        <dbReference type="ARBA" id="ARBA00048811"/>
    </source>
</evidence>
<dbReference type="NCBIfam" id="TIGR01203">
    <property type="entry name" value="HGPRTase"/>
    <property type="match status" value="1"/>
</dbReference>
<protein>
    <recommendedName>
        <fullName evidence="16">Hypoxanthine phosphoribosyltransferase</fullName>
        <ecNumber evidence="16">2.4.2.8</ecNumber>
    </recommendedName>
</protein>
<dbReference type="GO" id="GO:0006178">
    <property type="term" value="P:guanine salvage"/>
    <property type="evidence" value="ECO:0007669"/>
    <property type="project" value="TreeGrafter"/>
</dbReference>
<proteinExistence type="inferred from homology"/>
<dbReference type="GO" id="GO:0000287">
    <property type="term" value="F:magnesium ion binding"/>
    <property type="evidence" value="ECO:0007669"/>
    <property type="project" value="TreeGrafter"/>
</dbReference>
<evidence type="ECO:0000256" key="2">
    <source>
        <dbReference type="ARBA" id="ARBA00002049"/>
    </source>
</evidence>
<dbReference type="PANTHER" id="PTHR43340">
    <property type="entry name" value="HYPOXANTHINE-GUANINE PHOSPHORIBOSYLTRANSFERASE"/>
    <property type="match status" value="1"/>
</dbReference>
<dbReference type="RefSeq" id="WP_067540952.1">
    <property type="nucleotide sequence ID" value="NZ_AP025567.1"/>
</dbReference>
<dbReference type="GeneID" id="83005585"/>
<name>A0A415E7X9_9FIRM</name>
<dbReference type="InterPro" id="IPR050408">
    <property type="entry name" value="HGPRT"/>
</dbReference>
<evidence type="ECO:0000256" key="7">
    <source>
        <dbReference type="ARBA" id="ARBA00022490"/>
    </source>
</evidence>
<evidence type="ECO:0000256" key="3">
    <source>
        <dbReference type="ARBA" id="ARBA00004496"/>
    </source>
</evidence>
<evidence type="ECO:0000313" key="18">
    <source>
        <dbReference type="EMBL" id="RHJ89913.1"/>
    </source>
</evidence>
<keyword evidence="11 16" id="KW-0660">Purine salvage</keyword>
<dbReference type="GO" id="GO:0052657">
    <property type="term" value="F:guanine phosphoribosyltransferase activity"/>
    <property type="evidence" value="ECO:0007669"/>
    <property type="project" value="UniProtKB-ARBA"/>
</dbReference>
<sequence length="176" mass="19839">MANNDVVGKILLTQDQIWQKAKEMGAQISADYEGEELILIGTLKGAIMWMADIMKNLCLDTQIDFISASSYGSGTTSSGRVKIKKDIELDITGKNVLIIEDIIDTGNTLKYLRDYFLSQDPKSVRICTLLDKPSRRTADVRADYIGFTVDDLFIIGYGLDFDQKYRNLPYISYLDN</sequence>
<dbReference type="GO" id="GO:0032263">
    <property type="term" value="P:GMP salvage"/>
    <property type="evidence" value="ECO:0007669"/>
    <property type="project" value="TreeGrafter"/>
</dbReference>
<feature type="domain" description="Phosphoribosyltransferase" evidence="17">
    <location>
        <begin position="11"/>
        <end position="161"/>
    </location>
</feature>
<keyword evidence="9 16" id="KW-0808">Transferase</keyword>
<evidence type="ECO:0000256" key="16">
    <source>
        <dbReference type="RuleBase" id="RU364099"/>
    </source>
</evidence>
<dbReference type="EMBL" id="QRMS01000001">
    <property type="protein sequence ID" value="RHJ89913.1"/>
    <property type="molecule type" value="Genomic_DNA"/>
</dbReference>
<comment type="similarity">
    <text evidence="6 16">Belongs to the purine/pyrimidine phosphoribosyltransferase family.</text>
</comment>
<evidence type="ECO:0000256" key="9">
    <source>
        <dbReference type="ARBA" id="ARBA00022679"/>
    </source>
</evidence>
<keyword evidence="7 16" id="KW-0963">Cytoplasm</keyword>
<evidence type="ECO:0000256" key="12">
    <source>
        <dbReference type="ARBA" id="ARBA00022741"/>
    </source>
</evidence>
<dbReference type="InterPro" id="IPR005904">
    <property type="entry name" value="Hxn_phspho_trans"/>
</dbReference>
<dbReference type="InterPro" id="IPR029057">
    <property type="entry name" value="PRTase-like"/>
</dbReference>
<evidence type="ECO:0000256" key="15">
    <source>
        <dbReference type="ARBA" id="ARBA00049402"/>
    </source>
</evidence>
<keyword evidence="10 16" id="KW-0479">Metal-binding</keyword>
<dbReference type="GO" id="GO:0006166">
    <property type="term" value="P:purine ribonucleoside salvage"/>
    <property type="evidence" value="ECO:0007669"/>
    <property type="project" value="UniProtKB-KW"/>
</dbReference>
<reference evidence="18 19" key="1">
    <citation type="submission" date="2018-08" db="EMBL/GenBank/DDBJ databases">
        <title>A genome reference for cultivated species of the human gut microbiota.</title>
        <authorList>
            <person name="Zou Y."/>
            <person name="Xue W."/>
            <person name="Luo G."/>
        </authorList>
    </citation>
    <scope>NUCLEOTIDE SEQUENCE [LARGE SCALE GENOMIC DNA]</scope>
    <source>
        <strain evidence="18 19">AM07-24</strain>
    </source>
</reference>
<accession>A0A415E7X9</accession>
<comment type="cofactor">
    <cofactor evidence="1 16">
        <name>Mg(2+)</name>
        <dbReference type="ChEBI" id="CHEBI:18420"/>
    </cofactor>
</comment>
<evidence type="ECO:0000256" key="10">
    <source>
        <dbReference type="ARBA" id="ARBA00022723"/>
    </source>
</evidence>
<dbReference type="GO" id="GO:0032264">
    <property type="term" value="P:IMP salvage"/>
    <property type="evidence" value="ECO:0007669"/>
    <property type="project" value="UniProtKB-UniPathway"/>
</dbReference>
<evidence type="ECO:0000256" key="6">
    <source>
        <dbReference type="ARBA" id="ARBA00008391"/>
    </source>
</evidence>
<dbReference type="SUPFAM" id="SSF53271">
    <property type="entry name" value="PRTase-like"/>
    <property type="match status" value="1"/>
</dbReference>
<comment type="catalytic activity">
    <reaction evidence="15">
        <text>IMP + diphosphate = hypoxanthine + 5-phospho-alpha-D-ribose 1-diphosphate</text>
        <dbReference type="Rhea" id="RHEA:17973"/>
        <dbReference type="ChEBI" id="CHEBI:17368"/>
        <dbReference type="ChEBI" id="CHEBI:33019"/>
        <dbReference type="ChEBI" id="CHEBI:58017"/>
        <dbReference type="ChEBI" id="CHEBI:58053"/>
        <dbReference type="EC" id="2.4.2.8"/>
    </reaction>
    <physiologicalReaction direction="right-to-left" evidence="15">
        <dbReference type="Rhea" id="RHEA:17975"/>
    </physiologicalReaction>
</comment>
<comment type="pathway">
    <text evidence="5">Purine metabolism; GMP biosynthesis via salvage pathway; GMP from guanine: step 1/1.</text>
</comment>
<evidence type="ECO:0000256" key="4">
    <source>
        <dbReference type="ARBA" id="ARBA00004669"/>
    </source>
</evidence>
<evidence type="ECO:0000256" key="11">
    <source>
        <dbReference type="ARBA" id="ARBA00022726"/>
    </source>
</evidence>
<keyword evidence="13 16" id="KW-0460">Magnesium</keyword>
<comment type="function">
    <text evidence="2">Purine salvage pathway enzyme that catalyzes the transfer of the ribosyl-5-phosphate group from 5-phospho-alpha-D-ribose 1-diphosphate (PRPP) to the N9 position of the 6-oxopurines hypoxanthine and guanine to form the corresponding ribonucleotides IMP (inosine 5'-monophosphate) and GMP (guanosine 5'-monophosphate), with the release of PPi.</text>
</comment>
<dbReference type="OrthoDB" id="9802824at2"/>
<evidence type="ECO:0000256" key="8">
    <source>
        <dbReference type="ARBA" id="ARBA00022676"/>
    </source>
</evidence>
<dbReference type="Gene3D" id="3.40.50.2020">
    <property type="match status" value="1"/>
</dbReference>
<comment type="pathway">
    <text evidence="4 16">Purine metabolism; IMP biosynthesis via salvage pathway; IMP from hypoxanthine: step 1/1.</text>
</comment>
<dbReference type="Proteomes" id="UP000284841">
    <property type="component" value="Unassembled WGS sequence"/>
</dbReference>
<keyword evidence="8 16" id="KW-0328">Glycosyltransferase</keyword>
<evidence type="ECO:0000256" key="13">
    <source>
        <dbReference type="ARBA" id="ARBA00022842"/>
    </source>
</evidence>
<dbReference type="CDD" id="cd06223">
    <property type="entry name" value="PRTases_typeI"/>
    <property type="match status" value="1"/>
</dbReference>
<evidence type="ECO:0000256" key="5">
    <source>
        <dbReference type="ARBA" id="ARBA00004676"/>
    </source>
</evidence>
<dbReference type="FunFam" id="3.40.50.2020:FF:000006">
    <property type="entry name" value="Hypoxanthine phosphoribosyltransferase"/>
    <property type="match status" value="1"/>
</dbReference>
<dbReference type="AlphaFoldDB" id="A0A415E7X9"/>
<dbReference type="GO" id="GO:0046100">
    <property type="term" value="P:hypoxanthine metabolic process"/>
    <property type="evidence" value="ECO:0007669"/>
    <property type="project" value="TreeGrafter"/>
</dbReference>
<dbReference type="GO" id="GO:0000166">
    <property type="term" value="F:nucleotide binding"/>
    <property type="evidence" value="ECO:0007669"/>
    <property type="project" value="UniProtKB-KW"/>
</dbReference>
<dbReference type="EC" id="2.4.2.8" evidence="16"/>
<keyword evidence="12 16" id="KW-0547">Nucleotide-binding</keyword>
<organism evidence="18 19">
    <name type="scientific">Emergencia timonensis</name>
    <dbReference type="NCBI Taxonomy" id="1776384"/>
    <lineage>
        <taxon>Bacteria</taxon>
        <taxon>Bacillati</taxon>
        <taxon>Bacillota</taxon>
        <taxon>Clostridia</taxon>
        <taxon>Peptostreptococcales</taxon>
        <taxon>Anaerovoracaceae</taxon>
        <taxon>Emergencia</taxon>
    </lineage>
</organism>
<dbReference type="PANTHER" id="PTHR43340:SF1">
    <property type="entry name" value="HYPOXANTHINE PHOSPHORIBOSYLTRANSFERASE"/>
    <property type="match status" value="1"/>
</dbReference>
<comment type="catalytic activity">
    <reaction evidence="14">
        <text>GMP + diphosphate = guanine + 5-phospho-alpha-D-ribose 1-diphosphate</text>
        <dbReference type="Rhea" id="RHEA:25424"/>
        <dbReference type="ChEBI" id="CHEBI:16235"/>
        <dbReference type="ChEBI" id="CHEBI:33019"/>
        <dbReference type="ChEBI" id="CHEBI:58017"/>
        <dbReference type="ChEBI" id="CHEBI:58115"/>
        <dbReference type="EC" id="2.4.2.8"/>
    </reaction>
    <physiologicalReaction direction="right-to-left" evidence="14">
        <dbReference type="Rhea" id="RHEA:25426"/>
    </physiologicalReaction>
</comment>
<gene>
    <name evidence="18" type="primary">hpt</name>
    <name evidence="18" type="ORF">DW099_04955</name>
</gene>
<dbReference type="GO" id="GO:0004422">
    <property type="term" value="F:hypoxanthine phosphoribosyltransferase activity"/>
    <property type="evidence" value="ECO:0007669"/>
    <property type="project" value="InterPro"/>
</dbReference>